<evidence type="ECO:0008006" key="3">
    <source>
        <dbReference type="Google" id="ProtNLM"/>
    </source>
</evidence>
<accession>A0ABR1BSZ7</accession>
<gene>
    <name evidence="1" type="primary">Necator_chrI.g1822</name>
    <name evidence="1" type="ORF">RB195_005696</name>
</gene>
<keyword evidence="2" id="KW-1185">Reference proteome</keyword>
<comment type="caution">
    <text evidence="1">The sequence shown here is derived from an EMBL/GenBank/DDBJ whole genome shotgun (WGS) entry which is preliminary data.</text>
</comment>
<dbReference type="EMBL" id="JAVFWL010000001">
    <property type="protein sequence ID" value="KAK6728201.1"/>
    <property type="molecule type" value="Genomic_DNA"/>
</dbReference>
<evidence type="ECO:0000313" key="2">
    <source>
        <dbReference type="Proteomes" id="UP001303046"/>
    </source>
</evidence>
<dbReference type="Proteomes" id="UP001303046">
    <property type="component" value="Unassembled WGS sequence"/>
</dbReference>
<reference evidence="1 2" key="1">
    <citation type="submission" date="2023-08" db="EMBL/GenBank/DDBJ databases">
        <title>A Necator americanus chromosomal reference genome.</title>
        <authorList>
            <person name="Ilik V."/>
            <person name="Petrzelkova K.J."/>
            <person name="Pardy F."/>
            <person name="Fuh T."/>
            <person name="Niatou-Singa F.S."/>
            <person name="Gouil Q."/>
            <person name="Baker L."/>
            <person name="Ritchie M.E."/>
            <person name="Jex A.R."/>
            <person name="Gazzola D."/>
            <person name="Li H."/>
            <person name="Toshio Fujiwara R."/>
            <person name="Zhan B."/>
            <person name="Aroian R.V."/>
            <person name="Pafco B."/>
            <person name="Schwarz E.M."/>
        </authorList>
    </citation>
    <scope>NUCLEOTIDE SEQUENCE [LARGE SCALE GENOMIC DNA]</scope>
    <source>
        <strain evidence="1 2">Aroian</strain>
        <tissue evidence="1">Whole animal</tissue>
    </source>
</reference>
<sequence length="153" mass="16764">MNDGTLVIREEKVPSRNVGGVGLVVPPSVVRLVDSHEILSPRLAILRLPLPQKPISIIKCYSPTSVADESELDAFYEDVDGHENPPTAQLVRKSTTYSPTRRSCLLNVSVVPSFCSGSDHLLLHAKCDLTTRWKRTSAAGNEEGKKSYAMTAY</sequence>
<organism evidence="1 2">
    <name type="scientific">Necator americanus</name>
    <name type="common">Human hookworm</name>
    <dbReference type="NCBI Taxonomy" id="51031"/>
    <lineage>
        <taxon>Eukaryota</taxon>
        <taxon>Metazoa</taxon>
        <taxon>Ecdysozoa</taxon>
        <taxon>Nematoda</taxon>
        <taxon>Chromadorea</taxon>
        <taxon>Rhabditida</taxon>
        <taxon>Rhabditina</taxon>
        <taxon>Rhabditomorpha</taxon>
        <taxon>Strongyloidea</taxon>
        <taxon>Ancylostomatidae</taxon>
        <taxon>Bunostominae</taxon>
        <taxon>Necator</taxon>
    </lineage>
</organism>
<protein>
    <recommendedName>
        <fullName evidence="3">ZU5 domain protein</fullName>
    </recommendedName>
</protein>
<name>A0ABR1BSZ7_NECAM</name>
<evidence type="ECO:0000313" key="1">
    <source>
        <dbReference type="EMBL" id="KAK6728201.1"/>
    </source>
</evidence>
<proteinExistence type="predicted"/>